<organism evidence="1 2">
    <name type="scientific">Dysgonomonas alginatilytica</name>
    <dbReference type="NCBI Taxonomy" id="1605892"/>
    <lineage>
        <taxon>Bacteria</taxon>
        <taxon>Pseudomonadati</taxon>
        <taxon>Bacteroidota</taxon>
        <taxon>Bacteroidia</taxon>
        <taxon>Bacteroidales</taxon>
        <taxon>Dysgonomonadaceae</taxon>
        <taxon>Dysgonomonas</taxon>
    </lineage>
</organism>
<name>A0A2V3PTV3_9BACT</name>
<protein>
    <submittedName>
        <fullName evidence="1">Uncharacterized protein</fullName>
    </submittedName>
</protein>
<gene>
    <name evidence="1" type="ORF">CLV62_101308</name>
</gene>
<sequence length="321" mass="35106">MYLVCEGFLFKLFQLFIAAFYDYNNLRLLYPAKAIKRSEILKFSFMAKYIVALVFLFGGLSLTLSGQVGINIESADPSAALDMYASDKGFLLSRVVLLGTKDVVTIKTPATGLLVFNTSNANGGGINGDAVVADNLYYWTGTEWSLLVGTSIITSLLEEKLRQLRIPKPAVFELQSQLINFLNGVSGTTTQRVPMRQLVNSIPEYISFNSTTTQITFQPGTYKISFVYEATHNNGTDCTLSSYFVDFPKNTADAVRRIYATAPHTWGEISNHGAPIVSSVRLTQTVVWTIAMGRGASGNCTGAGNTLLPNSTHLTILRMGD</sequence>
<evidence type="ECO:0000313" key="1">
    <source>
        <dbReference type="EMBL" id="PXV69039.1"/>
    </source>
</evidence>
<dbReference type="AlphaFoldDB" id="A0A2V3PTV3"/>
<keyword evidence="2" id="KW-1185">Reference proteome</keyword>
<reference evidence="1 2" key="1">
    <citation type="submission" date="2018-03" db="EMBL/GenBank/DDBJ databases">
        <title>Genomic Encyclopedia of Archaeal and Bacterial Type Strains, Phase II (KMG-II): from individual species to whole genera.</title>
        <authorList>
            <person name="Goeker M."/>
        </authorList>
    </citation>
    <scope>NUCLEOTIDE SEQUENCE [LARGE SCALE GENOMIC DNA]</scope>
    <source>
        <strain evidence="1 2">DSM 100214</strain>
    </source>
</reference>
<comment type="caution">
    <text evidence="1">The sequence shown here is derived from an EMBL/GenBank/DDBJ whole genome shotgun (WGS) entry which is preliminary data.</text>
</comment>
<evidence type="ECO:0000313" key="2">
    <source>
        <dbReference type="Proteomes" id="UP000247973"/>
    </source>
</evidence>
<dbReference type="EMBL" id="QICL01000001">
    <property type="protein sequence ID" value="PXV69039.1"/>
    <property type="molecule type" value="Genomic_DNA"/>
</dbReference>
<dbReference type="Proteomes" id="UP000247973">
    <property type="component" value="Unassembled WGS sequence"/>
</dbReference>
<accession>A0A2V3PTV3</accession>
<proteinExistence type="predicted"/>